<dbReference type="InterPro" id="IPR036890">
    <property type="entry name" value="HATPase_C_sf"/>
</dbReference>
<dbReference type="AlphaFoldDB" id="Q24Z69"/>
<keyword evidence="6" id="KW-0004">4Fe-4S</keyword>
<keyword evidence="15" id="KW-0902">Two-component regulatory system</keyword>
<keyword evidence="10" id="KW-0479">Metal-binding</keyword>
<comment type="cofactor">
    <cofactor evidence="2">
        <name>[4Fe-4S] cluster</name>
        <dbReference type="ChEBI" id="CHEBI:49883"/>
    </cofactor>
</comment>
<organism evidence="20 21">
    <name type="scientific">Desulfitobacterium hafniense (strain Y51)</name>
    <dbReference type="NCBI Taxonomy" id="138119"/>
    <lineage>
        <taxon>Bacteria</taxon>
        <taxon>Bacillati</taxon>
        <taxon>Bacillota</taxon>
        <taxon>Clostridia</taxon>
        <taxon>Eubacteriales</taxon>
        <taxon>Desulfitobacteriaceae</taxon>
        <taxon>Desulfitobacterium</taxon>
    </lineage>
</organism>
<keyword evidence="11" id="KW-0547">Nucleotide-binding</keyword>
<evidence type="ECO:0000256" key="10">
    <source>
        <dbReference type="ARBA" id="ARBA00022723"/>
    </source>
</evidence>
<keyword evidence="8" id="KW-0597">Phosphoprotein</keyword>
<dbReference type="SUPFAM" id="SSF55874">
    <property type="entry name" value="ATPase domain of HSP90 chaperone/DNA topoisomerase II/histidine kinase"/>
    <property type="match status" value="1"/>
</dbReference>
<evidence type="ECO:0000256" key="16">
    <source>
        <dbReference type="ARBA" id="ARBA00023014"/>
    </source>
</evidence>
<evidence type="ECO:0000313" key="20">
    <source>
        <dbReference type="EMBL" id="BAE82673.1"/>
    </source>
</evidence>
<dbReference type="Gene3D" id="1.20.5.1930">
    <property type="match status" value="1"/>
</dbReference>
<dbReference type="GO" id="GO:0051539">
    <property type="term" value="F:4 iron, 4 sulfur cluster binding"/>
    <property type="evidence" value="ECO:0007669"/>
    <property type="project" value="UniProtKB-KW"/>
</dbReference>
<evidence type="ECO:0000313" key="21">
    <source>
        <dbReference type="Proteomes" id="UP000001946"/>
    </source>
</evidence>
<keyword evidence="14" id="KW-0408">Iron</keyword>
<proteinExistence type="predicted"/>
<dbReference type="PANTHER" id="PTHR24421:SF10">
    <property type="entry name" value="NITRATE_NITRITE SENSOR PROTEIN NARQ"/>
    <property type="match status" value="1"/>
</dbReference>
<evidence type="ECO:0000256" key="17">
    <source>
        <dbReference type="ARBA" id="ARBA00024827"/>
    </source>
</evidence>
<dbReference type="HOGENOM" id="CLU_000445_20_6_9"/>
<dbReference type="InterPro" id="IPR050482">
    <property type="entry name" value="Sensor_HK_TwoCompSys"/>
</dbReference>
<comment type="catalytic activity">
    <reaction evidence="1">
        <text>ATP + protein L-histidine = ADP + protein N-phospho-L-histidine.</text>
        <dbReference type="EC" id="2.7.13.3"/>
    </reaction>
</comment>
<evidence type="ECO:0000256" key="7">
    <source>
        <dbReference type="ARBA" id="ARBA00022490"/>
    </source>
</evidence>
<dbReference type="PANTHER" id="PTHR24421">
    <property type="entry name" value="NITRATE/NITRITE SENSOR PROTEIN NARX-RELATED"/>
    <property type="match status" value="1"/>
</dbReference>
<protein>
    <recommendedName>
        <fullName evidence="5">Oxygen sensor histidine kinase NreB</fullName>
        <ecNumber evidence="4">2.7.13.3</ecNumber>
    </recommendedName>
    <alternativeName>
        <fullName evidence="18">Nitrogen regulation protein B</fullName>
    </alternativeName>
</protein>
<evidence type="ECO:0000256" key="1">
    <source>
        <dbReference type="ARBA" id="ARBA00000085"/>
    </source>
</evidence>
<keyword evidence="21" id="KW-1185">Reference proteome</keyword>
<keyword evidence="16" id="KW-0411">Iron-sulfur</keyword>
<keyword evidence="12" id="KW-0418">Kinase</keyword>
<dbReference type="STRING" id="138119.DSY0884"/>
<accession>Q24Z69</accession>
<dbReference type="GO" id="GO:0005737">
    <property type="term" value="C:cytoplasm"/>
    <property type="evidence" value="ECO:0007669"/>
    <property type="project" value="UniProtKB-SubCell"/>
</dbReference>
<name>Q24Z69_DESHY</name>
<keyword evidence="9" id="KW-0808">Transferase</keyword>
<dbReference type="EMBL" id="AP008230">
    <property type="protein sequence ID" value="BAE82673.1"/>
    <property type="molecule type" value="Genomic_DNA"/>
</dbReference>
<dbReference type="Proteomes" id="UP000001946">
    <property type="component" value="Chromosome"/>
</dbReference>
<comment type="subcellular location">
    <subcellularLocation>
        <location evidence="3">Cytoplasm</location>
    </subcellularLocation>
</comment>
<gene>
    <name evidence="20" type="ordered locus">DSY0884</name>
</gene>
<evidence type="ECO:0000256" key="8">
    <source>
        <dbReference type="ARBA" id="ARBA00022553"/>
    </source>
</evidence>
<dbReference type="InterPro" id="IPR011712">
    <property type="entry name" value="Sig_transdc_His_kin_sub3_dim/P"/>
</dbReference>
<evidence type="ECO:0000256" key="2">
    <source>
        <dbReference type="ARBA" id="ARBA00001966"/>
    </source>
</evidence>
<dbReference type="CDD" id="cd16917">
    <property type="entry name" value="HATPase_UhpB-NarQ-NarX-like"/>
    <property type="match status" value="1"/>
</dbReference>
<dbReference type="InterPro" id="IPR004358">
    <property type="entry name" value="Sig_transdc_His_kin-like_C"/>
</dbReference>
<dbReference type="GO" id="GO:0046983">
    <property type="term" value="F:protein dimerization activity"/>
    <property type="evidence" value="ECO:0007669"/>
    <property type="project" value="InterPro"/>
</dbReference>
<evidence type="ECO:0000256" key="15">
    <source>
        <dbReference type="ARBA" id="ARBA00023012"/>
    </source>
</evidence>
<evidence type="ECO:0000256" key="5">
    <source>
        <dbReference type="ARBA" id="ARBA00017322"/>
    </source>
</evidence>
<dbReference type="Gene3D" id="3.30.565.10">
    <property type="entry name" value="Histidine kinase-like ATPase, C-terminal domain"/>
    <property type="match status" value="1"/>
</dbReference>
<dbReference type="PROSITE" id="PS50109">
    <property type="entry name" value="HIS_KIN"/>
    <property type="match status" value="1"/>
</dbReference>
<dbReference type="GO" id="GO:0005524">
    <property type="term" value="F:ATP binding"/>
    <property type="evidence" value="ECO:0007669"/>
    <property type="project" value="UniProtKB-KW"/>
</dbReference>
<evidence type="ECO:0000256" key="14">
    <source>
        <dbReference type="ARBA" id="ARBA00023004"/>
    </source>
</evidence>
<keyword evidence="7" id="KW-0963">Cytoplasm</keyword>
<dbReference type="GO" id="GO:0000155">
    <property type="term" value="F:phosphorelay sensor kinase activity"/>
    <property type="evidence" value="ECO:0007669"/>
    <property type="project" value="InterPro"/>
</dbReference>
<dbReference type="KEGG" id="dsy:DSY0884"/>
<dbReference type="GO" id="GO:0016020">
    <property type="term" value="C:membrane"/>
    <property type="evidence" value="ECO:0007669"/>
    <property type="project" value="InterPro"/>
</dbReference>
<dbReference type="InterPro" id="IPR005467">
    <property type="entry name" value="His_kinase_dom"/>
</dbReference>
<dbReference type="GO" id="GO:0046872">
    <property type="term" value="F:metal ion binding"/>
    <property type="evidence" value="ECO:0007669"/>
    <property type="project" value="UniProtKB-KW"/>
</dbReference>
<dbReference type="eggNOG" id="COG4585">
    <property type="taxonomic scope" value="Bacteria"/>
</dbReference>
<evidence type="ECO:0000256" key="3">
    <source>
        <dbReference type="ARBA" id="ARBA00004496"/>
    </source>
</evidence>
<evidence type="ECO:0000256" key="9">
    <source>
        <dbReference type="ARBA" id="ARBA00022679"/>
    </source>
</evidence>
<evidence type="ECO:0000256" key="4">
    <source>
        <dbReference type="ARBA" id="ARBA00012438"/>
    </source>
</evidence>
<dbReference type="SMART" id="SM00387">
    <property type="entry name" value="HATPase_c"/>
    <property type="match status" value="1"/>
</dbReference>
<feature type="domain" description="Histidine kinase" evidence="19">
    <location>
        <begin position="72"/>
        <end position="263"/>
    </location>
</feature>
<dbReference type="InterPro" id="IPR003594">
    <property type="entry name" value="HATPase_dom"/>
</dbReference>
<comment type="function">
    <text evidence="17">Member of the two-component regulatory system NreB/NreC involved in the control of dissimilatory nitrate/nitrite reduction in response to oxygen. NreB functions as a direct oxygen sensor histidine kinase which is autophosphorylated, in the absence of oxygen, probably at the conserved histidine residue, and transfers its phosphate group probably to a conserved aspartate residue of NreC. NreB/NreC activates the expression of the nitrate (narGHJI) and nitrite (nir) reductase operons, as well as the putative nitrate transporter gene narT.</text>
</comment>
<evidence type="ECO:0000256" key="6">
    <source>
        <dbReference type="ARBA" id="ARBA00022485"/>
    </source>
</evidence>
<evidence type="ECO:0000256" key="11">
    <source>
        <dbReference type="ARBA" id="ARBA00022741"/>
    </source>
</evidence>
<evidence type="ECO:0000259" key="19">
    <source>
        <dbReference type="PROSITE" id="PS50109"/>
    </source>
</evidence>
<reference evidence="20 21" key="1">
    <citation type="journal article" date="2006" name="J. Bacteriol.">
        <title>Complete genome sequence of the dehalorespiring bacterium Desulfitobacterium hafniense Y51 and comparison with Dehalococcoides ethenogenes 195.</title>
        <authorList>
            <person name="Nonaka H."/>
            <person name="Keresztes G."/>
            <person name="Shinoda Y."/>
            <person name="Ikenaga Y."/>
            <person name="Abe M."/>
            <person name="Naito K."/>
            <person name="Inatomi K."/>
            <person name="Furukawa K."/>
            <person name="Inui M."/>
            <person name="Yukawa H."/>
        </authorList>
    </citation>
    <scope>NUCLEOTIDE SEQUENCE [LARGE SCALE GENOMIC DNA]</scope>
    <source>
        <strain evidence="20 21">Y51</strain>
    </source>
</reference>
<evidence type="ECO:0000256" key="13">
    <source>
        <dbReference type="ARBA" id="ARBA00022840"/>
    </source>
</evidence>
<keyword evidence="13" id="KW-0067">ATP-binding</keyword>
<dbReference type="EC" id="2.7.13.3" evidence="4"/>
<dbReference type="Pfam" id="PF02518">
    <property type="entry name" value="HATPase_c"/>
    <property type="match status" value="1"/>
</dbReference>
<dbReference type="Pfam" id="PF07730">
    <property type="entry name" value="HisKA_3"/>
    <property type="match status" value="1"/>
</dbReference>
<evidence type="ECO:0000256" key="18">
    <source>
        <dbReference type="ARBA" id="ARBA00030800"/>
    </source>
</evidence>
<sequence length="269" mass="30283">MRCLMLISFEYQKWYNKIENLFKGSERMKSISGQLPGGERNISAWELVIKSRADQDAALRALIQLQELENKRISRELHDSVGQALTSLLLRIRAIQNKEEATEVFDQLEELYHLTTETMEEVRRISLNLRPLALENLGLVDAIYWYVENFQKNTGIEVVFRSSASKRTLPKEIELTIYRIVQEALTNVSKHAQAQHVAITIGGSERVLMSIRDDGKGIDRAKKTEGLGLLGMSERVRLLGGTLSIQGGEAEGTSILVEIPLTVTGMEGK</sequence>
<evidence type="ECO:0000256" key="12">
    <source>
        <dbReference type="ARBA" id="ARBA00022777"/>
    </source>
</evidence>
<dbReference type="PRINTS" id="PR00344">
    <property type="entry name" value="BCTRLSENSOR"/>
</dbReference>